<evidence type="ECO:0008006" key="3">
    <source>
        <dbReference type="Google" id="ProtNLM"/>
    </source>
</evidence>
<reference evidence="1 2" key="1">
    <citation type="submission" date="2021-03" db="EMBL/GenBank/DDBJ databases">
        <title>Sequencing the genomes of 1000 actinobacteria strains.</title>
        <authorList>
            <person name="Klenk H.-P."/>
        </authorList>
    </citation>
    <scope>NUCLEOTIDE SEQUENCE [LARGE SCALE GENOMIC DNA]</scope>
    <source>
        <strain evidence="1 2">DSM 45516</strain>
    </source>
</reference>
<protein>
    <recommendedName>
        <fullName evidence="3">DinB-like domain-containing protein</fullName>
    </recommendedName>
</protein>
<proteinExistence type="predicted"/>
<gene>
    <name evidence="1" type="ORF">BJ987_006011</name>
</gene>
<comment type="caution">
    <text evidence="1">The sequence shown here is derived from an EMBL/GenBank/DDBJ whole genome shotgun (WGS) entry which is preliminary data.</text>
</comment>
<organism evidence="1 2">
    <name type="scientific">Nocardia goodfellowii</name>
    <dbReference type="NCBI Taxonomy" id="882446"/>
    <lineage>
        <taxon>Bacteria</taxon>
        <taxon>Bacillati</taxon>
        <taxon>Actinomycetota</taxon>
        <taxon>Actinomycetes</taxon>
        <taxon>Mycobacteriales</taxon>
        <taxon>Nocardiaceae</taxon>
        <taxon>Nocardia</taxon>
    </lineage>
</organism>
<evidence type="ECO:0000313" key="1">
    <source>
        <dbReference type="EMBL" id="MBP2193110.1"/>
    </source>
</evidence>
<accession>A0ABS4QN30</accession>
<dbReference type="Proteomes" id="UP001519325">
    <property type="component" value="Unassembled WGS sequence"/>
</dbReference>
<sequence>MWVMDVVRQTGASPTNPEVRTLDGVRNRTAAGLLEARQLLLAAAGNLQGDSPLIAWARELADLHSTLITAAVSHTRRPADFDATATLGLINAVIGSIDEWSACHLPRPTHGRRHTHSLGEVISHVAGTYAHVQWTLRHADSAEQQHHATLRFAQVQEGYADLVDEIRALRVVLPLGQRLPFPPPPDTSAP</sequence>
<evidence type="ECO:0000313" key="2">
    <source>
        <dbReference type="Proteomes" id="UP001519325"/>
    </source>
</evidence>
<keyword evidence="2" id="KW-1185">Reference proteome</keyword>
<dbReference type="EMBL" id="JAGGMR010000001">
    <property type="protein sequence ID" value="MBP2193110.1"/>
    <property type="molecule type" value="Genomic_DNA"/>
</dbReference>
<name>A0ABS4QN30_9NOCA</name>
<dbReference type="RefSeq" id="WP_209896408.1">
    <property type="nucleotide sequence ID" value="NZ_JAGGMR010000001.1"/>
</dbReference>